<reference evidence="1 2" key="1">
    <citation type="submission" date="2012-09" db="EMBL/GenBank/DDBJ databases">
        <title>The Genome Sequence of Bacteroides oleiciplenus YIT 12058.</title>
        <authorList>
            <consortium name="The Broad Institute Genome Sequencing Platform"/>
            <person name="Earl A."/>
            <person name="Ward D."/>
            <person name="Feldgarden M."/>
            <person name="Gevers D."/>
            <person name="Morotomi M."/>
            <person name="Walker B."/>
            <person name="Young S.K."/>
            <person name="Zeng Q."/>
            <person name="Gargeya S."/>
            <person name="Fitzgerald M."/>
            <person name="Haas B."/>
            <person name="Abouelleil A."/>
            <person name="Alvarado L."/>
            <person name="Arachchi H.M."/>
            <person name="Berlin A.M."/>
            <person name="Chapman S.B."/>
            <person name="Goldberg J."/>
            <person name="Griggs A."/>
            <person name="Gujja S."/>
            <person name="Hansen M."/>
            <person name="Howarth C."/>
            <person name="Imamovic A."/>
            <person name="Larimer J."/>
            <person name="McCowen C."/>
            <person name="Montmayeur A."/>
            <person name="Murphy C."/>
            <person name="Neiman D."/>
            <person name="Pearson M."/>
            <person name="Priest M."/>
            <person name="Roberts A."/>
            <person name="Saif S."/>
            <person name="Shea T."/>
            <person name="Sisk P."/>
            <person name="Sykes S."/>
            <person name="Wortman J."/>
            <person name="Nusbaum C."/>
            <person name="Birren B."/>
        </authorList>
    </citation>
    <scope>NUCLEOTIDE SEQUENCE [LARGE SCALE GENOMIC DNA]</scope>
    <source>
        <strain evidence="1 2">YIT 12058</strain>
    </source>
</reference>
<dbReference type="AlphaFoldDB" id="K9EA30"/>
<gene>
    <name evidence="1" type="ORF">HMPREF9447_00353</name>
</gene>
<dbReference type="EMBL" id="ADLF01000001">
    <property type="protein sequence ID" value="EKU92696.1"/>
    <property type="molecule type" value="Genomic_DNA"/>
</dbReference>
<sequence length="61" mass="7308">MMHFSAPNATLQQLKHYTSSSEMPHFMCAQVWHFKSFSIEIISVFQYNSVPLPYYFYRLIN</sequence>
<evidence type="ECO:0000313" key="1">
    <source>
        <dbReference type="EMBL" id="EKU92696.1"/>
    </source>
</evidence>
<comment type="caution">
    <text evidence="1">The sequence shown here is derived from an EMBL/GenBank/DDBJ whole genome shotgun (WGS) entry which is preliminary data.</text>
</comment>
<name>K9EA30_9BACE</name>
<dbReference type="STRING" id="742727.HMPREF9447_00353"/>
<protein>
    <submittedName>
        <fullName evidence="1">Uncharacterized protein</fullName>
    </submittedName>
</protein>
<evidence type="ECO:0000313" key="2">
    <source>
        <dbReference type="Proteomes" id="UP000009872"/>
    </source>
</evidence>
<organism evidence="1 2">
    <name type="scientific">Bacteroides oleiciplenus YIT 12058</name>
    <dbReference type="NCBI Taxonomy" id="742727"/>
    <lineage>
        <taxon>Bacteria</taxon>
        <taxon>Pseudomonadati</taxon>
        <taxon>Bacteroidota</taxon>
        <taxon>Bacteroidia</taxon>
        <taxon>Bacteroidales</taxon>
        <taxon>Bacteroidaceae</taxon>
        <taxon>Bacteroides</taxon>
    </lineage>
</organism>
<proteinExistence type="predicted"/>
<keyword evidence="2" id="KW-1185">Reference proteome</keyword>
<accession>K9EA30</accession>
<dbReference type="HOGENOM" id="CLU_2912885_0_0_10"/>
<dbReference type="Proteomes" id="UP000009872">
    <property type="component" value="Unassembled WGS sequence"/>
</dbReference>